<evidence type="ECO:0000313" key="2">
    <source>
        <dbReference type="EMBL" id="ARR02728.1"/>
    </source>
</evidence>
<sequence length="99" mass="11533">MRIEQTLDERRETHGDFGRVAKLHVELIECFRTHSTNTWEVDYIETQMVALDMILHKIARIGSGKVDEIDHWRDIAGYATLVVKELEKQRGLEGIQNVE</sequence>
<name>A0A1X9T2K2_9BACT</name>
<dbReference type="Pfam" id="PF19905">
    <property type="entry name" value="DUF6378"/>
    <property type="match status" value="1"/>
</dbReference>
<accession>A0A1X9T2K2</accession>
<gene>
    <name evidence="2" type="ORF">CVIC8964_1341</name>
</gene>
<dbReference type="EMBL" id="CP018791">
    <property type="protein sequence ID" value="ARR02728.1"/>
    <property type="molecule type" value="Genomic_DNA"/>
</dbReference>
<organism evidence="2 3">
    <name type="scientific">Campylobacter vicugnae</name>
    <dbReference type="NCBI Taxonomy" id="1660076"/>
    <lineage>
        <taxon>Bacteria</taxon>
        <taxon>Pseudomonadati</taxon>
        <taxon>Campylobacterota</taxon>
        <taxon>Epsilonproteobacteria</taxon>
        <taxon>Campylobacterales</taxon>
        <taxon>Campylobacteraceae</taxon>
        <taxon>Campylobacter</taxon>
    </lineage>
</organism>
<dbReference type="InterPro" id="IPR045958">
    <property type="entry name" value="DUF6378"/>
</dbReference>
<feature type="domain" description="DUF6378" evidence="1">
    <location>
        <begin position="9"/>
        <end position="82"/>
    </location>
</feature>
<dbReference type="AlphaFoldDB" id="A0A1X9T2K2"/>
<evidence type="ECO:0000313" key="3">
    <source>
        <dbReference type="Proteomes" id="UP000194265"/>
    </source>
</evidence>
<dbReference type="Proteomes" id="UP000194265">
    <property type="component" value="Chromosome"/>
</dbReference>
<reference evidence="2 3" key="1">
    <citation type="journal article" date="2017" name="Genome Biol. Evol.">
        <title>Comparative Genomic Analysis Identifies a Campylobacter Clade Deficient in Selenium Metabolism.</title>
        <authorList>
            <person name="Miller W.G."/>
            <person name="Yee E."/>
            <person name="Lopes B.S."/>
            <person name="Chapman M.H."/>
            <person name="Huynh S."/>
            <person name="Bono J.L."/>
            <person name="Parker C.T."/>
            <person name="Strachan N.J.C."/>
            <person name="Forbes K.J."/>
        </authorList>
    </citation>
    <scope>NUCLEOTIDE SEQUENCE [LARGE SCALE GENOMIC DNA]</scope>
    <source>
        <strain evidence="2 3">RM8964</strain>
    </source>
</reference>
<protein>
    <recommendedName>
        <fullName evidence="1">DUF6378 domain-containing protein</fullName>
    </recommendedName>
</protein>
<dbReference type="OrthoDB" id="9204702at2"/>
<dbReference type="STRING" id="1660074.CVIC8964_1341"/>
<proteinExistence type="predicted"/>
<evidence type="ECO:0000259" key="1">
    <source>
        <dbReference type="Pfam" id="PF19905"/>
    </source>
</evidence>
<dbReference type="RefSeq" id="WP_086333974.1">
    <property type="nucleotide sequence ID" value="NZ_CP018791.1"/>
</dbReference>